<evidence type="ECO:0000256" key="1">
    <source>
        <dbReference type="ARBA" id="ARBA00004389"/>
    </source>
</evidence>
<dbReference type="InterPro" id="IPR036249">
    <property type="entry name" value="Thioredoxin-like_sf"/>
</dbReference>
<evidence type="ECO:0000256" key="7">
    <source>
        <dbReference type="SAM" id="Phobius"/>
    </source>
</evidence>
<dbReference type="CDD" id="cd02961">
    <property type="entry name" value="PDI_a_family"/>
    <property type="match status" value="1"/>
</dbReference>
<feature type="region of interest" description="Disordered" evidence="6">
    <location>
        <begin position="81"/>
        <end position="121"/>
    </location>
</feature>
<comment type="function">
    <text evidence="5">Probable disulfide isomerase, which participates in the folding of proteins containing disulfide bonds. May act as a dithiol oxidase. Acts as a regulator of endoplasmic reticulum-mitochondria contact sites via its ability to regulate redox signals.</text>
</comment>
<dbReference type="InterPro" id="IPR017937">
    <property type="entry name" value="Thioredoxin_CS"/>
</dbReference>
<reference evidence="10" key="1">
    <citation type="journal article" date="2018" name="Nat. Microbiol.">
        <title>Leveraging single-cell genomics to expand the fungal tree of life.</title>
        <authorList>
            <person name="Ahrendt S.R."/>
            <person name="Quandt C.A."/>
            <person name="Ciobanu D."/>
            <person name="Clum A."/>
            <person name="Salamov A."/>
            <person name="Andreopoulos B."/>
            <person name="Cheng J.F."/>
            <person name="Woyke T."/>
            <person name="Pelin A."/>
            <person name="Henrissat B."/>
            <person name="Reynolds N.K."/>
            <person name="Benny G.L."/>
            <person name="Smith M.E."/>
            <person name="James T.Y."/>
            <person name="Grigoriev I.V."/>
        </authorList>
    </citation>
    <scope>NUCLEOTIDE SEQUENCE [LARGE SCALE GENOMIC DNA]</scope>
    <source>
        <strain evidence="10">RSA 1356</strain>
    </source>
</reference>
<sequence length="532" mass="58234">MAPLWVQLSQEYKEMATTKDFHFAEINCLEEEDLCDLHDITGYPTIVLYKNGDREAEYEEENTHPLMTSFINKKLAQLAPHTVSATTHTDKESTPKAAEQAKSGDKSPTPENAAKSDGQPVHAASSDALAINAEGRNIELSISSFDAMISHGPWFIKFYAPWCGHCQHLAPVWDQLSLKLKGQVNVGSVNCDVEKGLCSRFEVRGYPTLKLVVDGVSTAFSGARDLPTLEAFALRAAGNPVQDLEFNALEATQAKHDAFFVFVSDNKDNHAAYLTADALCMFAVSHYYYLPASQAAPLKLKNTSTLLVFKDGKQVEFTGSPTDKAAVRAFIEHNRHPALVPIDDGNAQDILNSEHLIVLGLMAPNRFGFESDRKELKAAALEYRGRVDRGEVQAGSEDRVIFAWLDATRYADYVRRTFNVDDRALPVLVIVNPQDDEYFDVDKNGVRFHIERSDVLAALDASQTGQLHSKSMLGAVASAIKGGVKKMATVGAAAVSNPFLAIVGVLAVIGVLVFVIRRGGNDSYARVDPKSD</sequence>
<dbReference type="PROSITE" id="PS00194">
    <property type="entry name" value="THIOREDOXIN_1"/>
    <property type="match status" value="1"/>
</dbReference>
<evidence type="ECO:0000256" key="2">
    <source>
        <dbReference type="ARBA" id="ARBA00022692"/>
    </source>
</evidence>
<dbReference type="AlphaFoldDB" id="A0A4V1IW28"/>
<name>A0A4V1IW28_9FUNG</name>
<dbReference type="PANTHER" id="PTHR46426:SF1">
    <property type="entry name" value="PROTEIN DISULFIDE-ISOMERASE TMX3"/>
    <property type="match status" value="1"/>
</dbReference>
<gene>
    <name evidence="9" type="ORF">THASP1DRAFT_25511</name>
</gene>
<keyword evidence="10" id="KW-1185">Reference proteome</keyword>
<dbReference type="SUPFAM" id="SSF52833">
    <property type="entry name" value="Thioredoxin-like"/>
    <property type="match status" value="3"/>
</dbReference>
<comment type="subcellular location">
    <subcellularLocation>
        <location evidence="1">Endoplasmic reticulum membrane</location>
        <topology evidence="1">Single-pass membrane protein</topology>
    </subcellularLocation>
</comment>
<dbReference type="PROSITE" id="PS51352">
    <property type="entry name" value="THIOREDOXIN_2"/>
    <property type="match status" value="1"/>
</dbReference>
<dbReference type="Pfam" id="PF13848">
    <property type="entry name" value="Thioredoxin_6"/>
    <property type="match status" value="1"/>
</dbReference>
<evidence type="ECO:0000313" key="9">
    <source>
        <dbReference type="EMBL" id="RKP06109.1"/>
    </source>
</evidence>
<keyword evidence="3 7" id="KW-1133">Transmembrane helix</keyword>
<evidence type="ECO:0000313" key="10">
    <source>
        <dbReference type="Proteomes" id="UP000271241"/>
    </source>
</evidence>
<dbReference type="EMBL" id="KZ992952">
    <property type="protein sequence ID" value="RKP06109.1"/>
    <property type="molecule type" value="Genomic_DNA"/>
</dbReference>
<feature type="transmembrane region" description="Helical" evidence="7">
    <location>
        <begin position="499"/>
        <end position="516"/>
    </location>
</feature>
<evidence type="ECO:0000256" key="4">
    <source>
        <dbReference type="ARBA" id="ARBA00023136"/>
    </source>
</evidence>
<dbReference type="STRING" id="78915.A0A4V1IW28"/>
<dbReference type="PANTHER" id="PTHR46426">
    <property type="entry name" value="PROTEIN DISULFIDE-ISOMERASE TMX3"/>
    <property type="match status" value="1"/>
</dbReference>
<dbReference type="Proteomes" id="UP000271241">
    <property type="component" value="Unassembled WGS sequence"/>
</dbReference>
<organism evidence="9 10">
    <name type="scientific">Thamnocephalis sphaerospora</name>
    <dbReference type="NCBI Taxonomy" id="78915"/>
    <lineage>
        <taxon>Eukaryota</taxon>
        <taxon>Fungi</taxon>
        <taxon>Fungi incertae sedis</taxon>
        <taxon>Zoopagomycota</taxon>
        <taxon>Zoopagomycotina</taxon>
        <taxon>Zoopagomycetes</taxon>
        <taxon>Zoopagales</taxon>
        <taxon>Sigmoideomycetaceae</taxon>
        <taxon>Thamnocephalis</taxon>
    </lineage>
</organism>
<dbReference type="Pfam" id="PF00085">
    <property type="entry name" value="Thioredoxin"/>
    <property type="match status" value="2"/>
</dbReference>
<dbReference type="OrthoDB" id="427280at2759"/>
<evidence type="ECO:0000256" key="6">
    <source>
        <dbReference type="SAM" id="MobiDB-lite"/>
    </source>
</evidence>
<dbReference type="GO" id="GO:0005789">
    <property type="term" value="C:endoplasmic reticulum membrane"/>
    <property type="evidence" value="ECO:0007669"/>
    <property type="project" value="UniProtKB-SubCell"/>
</dbReference>
<dbReference type="InterPro" id="IPR013766">
    <property type="entry name" value="Thioredoxin_domain"/>
</dbReference>
<evidence type="ECO:0000256" key="5">
    <source>
        <dbReference type="ARBA" id="ARBA00045246"/>
    </source>
</evidence>
<keyword evidence="4 7" id="KW-0472">Membrane</keyword>
<dbReference type="InterPro" id="IPR052250">
    <property type="entry name" value="PDI_TMX3"/>
</dbReference>
<evidence type="ECO:0000256" key="3">
    <source>
        <dbReference type="ARBA" id="ARBA00022989"/>
    </source>
</evidence>
<proteinExistence type="predicted"/>
<evidence type="ECO:0000259" key="8">
    <source>
        <dbReference type="PROSITE" id="PS51352"/>
    </source>
</evidence>
<protein>
    <recommendedName>
        <fullName evidence="8">Thioredoxin domain-containing protein</fullName>
    </recommendedName>
</protein>
<accession>A0A4V1IW28</accession>
<feature type="domain" description="Thioredoxin" evidence="8">
    <location>
        <begin position="101"/>
        <end position="239"/>
    </location>
</feature>
<dbReference type="Gene3D" id="3.40.30.10">
    <property type="entry name" value="Glutaredoxin"/>
    <property type="match status" value="3"/>
</dbReference>
<keyword evidence="2 7" id="KW-0812">Transmembrane</keyword>